<sequence>MRGGESLARHSPPLACSNALTTPGHASRPARDAGPAGPAGRKGPRGPLPNVEQGAPPPCSSHDTELLFWDDKVQLFSNGSLVVTQHRPDLFRPPSMAEAAEDSPEAAVGDEGERSFLFPAGSFCMDRLTLPPVMTVPLEEQDVGKEVEEAVAADMARNDTTAVLEEDDEDVHHVILLCPCSAHGVRCVRKCCHANSVLLVDAKGDTECHHDPQQQQQQQQDGVASAADFNKARDMQASREWGPSQHRHPDELHSGQELFMLHVLPHCSNPEGRRFLLNSVSLFNSTQSGQFWIMDDGSAVVDSFGVDNSVPAGAFCGEVALDAATGLRAANLLVCADPGVLASSSTARTFYGALAATGAAFLAVTLLVHATLPELRRSLHSSNLMAHTGSLLMAYIALTVNALAPPALPHAACLVLAFVLQFSFLAAFFWLNVMCVDISWAFSGLRLPQGSAAERDRKKFLWYSLYAWGSTAAITGLTVAMNFLPLPSPGVGPHALHPQIGVVSCWFKEKASVLIYFYGPMAFLLLANLVLFVYTAARILAVRKDTAILHKADNARSHSGAETQRLVLYVKLFGLMGLTWVTEIISWASGGRDYYWYATDVINLLRAVFIFIIFCCKRKVLRLMLDRFTSEGTADTSGSRGGRSGAGPRARGRGAGTMTSSLTFQQDARRLQHTASQDSSMTTVTSPTPTTTPDAIALSVR</sequence>
<dbReference type="InterPro" id="IPR000832">
    <property type="entry name" value="GPCR_2_secretin-like"/>
</dbReference>
<evidence type="ECO:0000259" key="7">
    <source>
        <dbReference type="PROSITE" id="PS50261"/>
    </source>
</evidence>
<reference evidence="9" key="1">
    <citation type="submission" date="2025-08" db="UniProtKB">
        <authorList>
            <consortium name="RefSeq"/>
        </authorList>
    </citation>
    <scope>IDENTIFICATION</scope>
    <source>
        <tissue evidence="9">Total insect</tissue>
    </source>
</reference>
<evidence type="ECO:0000256" key="3">
    <source>
        <dbReference type="ARBA" id="ARBA00022989"/>
    </source>
</evidence>
<dbReference type="GO" id="GO:0016020">
    <property type="term" value="C:membrane"/>
    <property type="evidence" value="ECO:0007669"/>
    <property type="project" value="UniProtKB-SubCell"/>
</dbReference>
<feature type="transmembrane region" description="Helical" evidence="6">
    <location>
        <begin position="416"/>
        <end position="440"/>
    </location>
</feature>
<dbReference type="Gene3D" id="1.20.1070.10">
    <property type="entry name" value="Rhodopsin 7-helix transmembrane proteins"/>
    <property type="match status" value="1"/>
</dbReference>
<feature type="region of interest" description="Disordered" evidence="5">
    <location>
        <begin position="673"/>
        <end position="701"/>
    </location>
</feature>
<dbReference type="GO" id="GO:0004930">
    <property type="term" value="F:G protein-coupled receptor activity"/>
    <property type="evidence" value="ECO:0007669"/>
    <property type="project" value="InterPro"/>
</dbReference>
<feature type="compositionally biased region" description="Low complexity" evidence="5">
    <location>
        <begin position="32"/>
        <end position="41"/>
    </location>
</feature>
<organism evidence="9">
    <name type="scientific">Thrips palmi</name>
    <name type="common">Melon thrips</name>
    <dbReference type="NCBI Taxonomy" id="161013"/>
    <lineage>
        <taxon>Eukaryota</taxon>
        <taxon>Metazoa</taxon>
        <taxon>Ecdysozoa</taxon>
        <taxon>Arthropoda</taxon>
        <taxon>Hexapoda</taxon>
        <taxon>Insecta</taxon>
        <taxon>Pterygota</taxon>
        <taxon>Neoptera</taxon>
        <taxon>Paraneoptera</taxon>
        <taxon>Thysanoptera</taxon>
        <taxon>Terebrantia</taxon>
        <taxon>Thripoidea</taxon>
        <taxon>Thripidae</taxon>
        <taxon>Thrips</taxon>
    </lineage>
</organism>
<keyword evidence="3 6" id="KW-1133">Transmembrane helix</keyword>
<feature type="region of interest" description="Disordered" evidence="5">
    <location>
        <begin position="631"/>
        <end position="658"/>
    </location>
</feature>
<feature type="transmembrane region" description="Helical" evidence="6">
    <location>
        <begin position="566"/>
        <end position="588"/>
    </location>
</feature>
<feature type="transmembrane region" description="Helical" evidence="6">
    <location>
        <begin position="513"/>
        <end position="534"/>
    </location>
</feature>
<dbReference type="PANTHER" id="PTHR46953">
    <property type="entry name" value="G-PROTEIN COUPLED RECEPTOR MTH-LIKE 1-RELATED"/>
    <property type="match status" value="1"/>
</dbReference>
<feature type="region of interest" description="Disordered" evidence="5">
    <location>
        <begin position="207"/>
        <end position="227"/>
    </location>
</feature>
<dbReference type="InterPro" id="IPR052808">
    <property type="entry name" value="GPCR_Mth-like"/>
</dbReference>
<feature type="region of interest" description="Disordered" evidence="5">
    <location>
        <begin position="1"/>
        <end position="63"/>
    </location>
</feature>
<feature type="domain" description="G-protein coupled receptors family 2 profile 2" evidence="7">
    <location>
        <begin position="347"/>
        <end position="618"/>
    </location>
</feature>
<evidence type="ECO:0000313" key="8">
    <source>
        <dbReference type="Proteomes" id="UP000515158"/>
    </source>
</evidence>
<keyword evidence="8" id="KW-1185">Reference proteome</keyword>
<dbReference type="Proteomes" id="UP000515158">
    <property type="component" value="Unplaced"/>
</dbReference>
<dbReference type="KEGG" id="tpal:117643011"/>
<feature type="transmembrane region" description="Helical" evidence="6">
    <location>
        <begin position="350"/>
        <end position="372"/>
    </location>
</feature>
<protein>
    <submittedName>
        <fullName evidence="9">Uncharacterized protein LOC117643011</fullName>
    </submittedName>
</protein>
<comment type="subcellular location">
    <subcellularLocation>
        <location evidence="1">Membrane</location>
        <topology evidence="1">Multi-pass membrane protein</topology>
    </subcellularLocation>
</comment>
<evidence type="ECO:0000313" key="9">
    <source>
        <dbReference type="RefSeq" id="XP_034237539.1"/>
    </source>
</evidence>
<feature type="transmembrane region" description="Helical" evidence="6">
    <location>
        <begin position="384"/>
        <end position="404"/>
    </location>
</feature>
<keyword evidence="4 6" id="KW-0472">Membrane</keyword>
<dbReference type="InParanoid" id="A0A6P8ZKR0"/>
<proteinExistence type="predicted"/>
<dbReference type="AlphaFoldDB" id="A0A6P8ZKR0"/>
<dbReference type="PROSITE" id="PS50261">
    <property type="entry name" value="G_PROTEIN_RECEP_F2_4"/>
    <property type="match status" value="1"/>
</dbReference>
<dbReference type="RefSeq" id="XP_034237539.1">
    <property type="nucleotide sequence ID" value="XM_034381648.1"/>
</dbReference>
<dbReference type="Pfam" id="PF00002">
    <property type="entry name" value="7tm_2"/>
    <property type="match status" value="1"/>
</dbReference>
<evidence type="ECO:0000256" key="1">
    <source>
        <dbReference type="ARBA" id="ARBA00004141"/>
    </source>
</evidence>
<keyword evidence="2 6" id="KW-0812">Transmembrane</keyword>
<name>A0A6P8ZKR0_THRPL</name>
<accession>A0A6P8ZKR0</accession>
<dbReference type="GO" id="GO:0007166">
    <property type="term" value="P:cell surface receptor signaling pathway"/>
    <property type="evidence" value="ECO:0007669"/>
    <property type="project" value="InterPro"/>
</dbReference>
<dbReference type="GeneID" id="117643011"/>
<evidence type="ECO:0000256" key="4">
    <source>
        <dbReference type="ARBA" id="ARBA00023136"/>
    </source>
</evidence>
<evidence type="ECO:0000256" key="6">
    <source>
        <dbReference type="SAM" id="Phobius"/>
    </source>
</evidence>
<dbReference type="PANTHER" id="PTHR46953:SF1">
    <property type="entry name" value="G-PROTEIN COUPLED RECEPTOR MTH-LIKE 1-RELATED"/>
    <property type="match status" value="1"/>
</dbReference>
<dbReference type="OrthoDB" id="6082634at2759"/>
<feature type="transmembrane region" description="Helical" evidence="6">
    <location>
        <begin position="594"/>
        <end position="616"/>
    </location>
</feature>
<dbReference type="CDD" id="cd15039">
    <property type="entry name" value="7tmB3_Methuselah-like"/>
    <property type="match status" value="1"/>
</dbReference>
<feature type="transmembrane region" description="Helical" evidence="6">
    <location>
        <begin position="460"/>
        <end position="484"/>
    </location>
</feature>
<dbReference type="InterPro" id="IPR017981">
    <property type="entry name" value="GPCR_2-like_7TM"/>
</dbReference>
<feature type="compositionally biased region" description="Low complexity" evidence="5">
    <location>
        <begin position="679"/>
        <end position="693"/>
    </location>
</feature>
<gene>
    <name evidence="9" type="primary">LOC117643011</name>
</gene>
<evidence type="ECO:0000256" key="2">
    <source>
        <dbReference type="ARBA" id="ARBA00022692"/>
    </source>
</evidence>
<evidence type="ECO:0000256" key="5">
    <source>
        <dbReference type="SAM" id="MobiDB-lite"/>
    </source>
</evidence>